<evidence type="ECO:0000259" key="1">
    <source>
        <dbReference type="Pfam" id="PF18029"/>
    </source>
</evidence>
<accession>A0A094QZF8</accession>
<dbReference type="EMBL" id="JNSK01000007">
    <property type="protein sequence ID" value="KGA19976.1"/>
    <property type="molecule type" value="Genomic_DNA"/>
</dbReference>
<protein>
    <recommendedName>
        <fullName evidence="1">Glyoxalase-like domain-containing protein</fullName>
    </recommendedName>
</protein>
<comment type="caution">
    <text evidence="2">The sequence shown here is derived from an EMBL/GenBank/DDBJ whole genome shotgun (WGS) entry which is preliminary data.</text>
</comment>
<feature type="domain" description="Glyoxalase-like" evidence="1">
    <location>
        <begin position="10"/>
        <end position="124"/>
    </location>
</feature>
<dbReference type="InterPro" id="IPR029068">
    <property type="entry name" value="Glyas_Bleomycin-R_OHBP_Dase"/>
</dbReference>
<dbReference type="Pfam" id="PF18029">
    <property type="entry name" value="Glyoxalase_6"/>
    <property type="match status" value="1"/>
</dbReference>
<dbReference type="Gene3D" id="3.10.180.10">
    <property type="entry name" value="2,3-Dihydroxybiphenyl 1,2-Dioxygenase, domain 1"/>
    <property type="match status" value="1"/>
</dbReference>
<name>A0A094QZF8_9ZZZZ</name>
<organism evidence="2">
    <name type="scientific">freshwater metagenome</name>
    <dbReference type="NCBI Taxonomy" id="449393"/>
    <lineage>
        <taxon>unclassified sequences</taxon>
        <taxon>metagenomes</taxon>
        <taxon>ecological metagenomes</taxon>
    </lineage>
</organism>
<dbReference type="SUPFAM" id="SSF54593">
    <property type="entry name" value="Glyoxalase/Bleomycin resistance protein/Dihydroxybiphenyl dioxygenase"/>
    <property type="match status" value="1"/>
</dbReference>
<dbReference type="AlphaFoldDB" id="A0A094QZF8"/>
<gene>
    <name evidence="2" type="ORF">GM50_3860</name>
</gene>
<sequence length="129" mass="14730">MAIAKYAYSALDCSDPIALADFYSKLTGWPVEPLGDFPPADVTWLELLDENGKTKMAFQKIENYRRPTWPVGEVQQQVHLDFHVLDMEKARKEVIEIGAVQAEFQAAEHFQVFFDPEGHPFCLIKKDSL</sequence>
<evidence type="ECO:0000313" key="2">
    <source>
        <dbReference type="EMBL" id="KGA19976.1"/>
    </source>
</evidence>
<reference evidence="2" key="1">
    <citation type="submission" date="2014-05" db="EMBL/GenBank/DDBJ databases">
        <title>Key roles for freshwater Actinobacteria revealed by deep metagenomic sequencing.</title>
        <authorList>
            <person name="Ghai R."/>
            <person name="Mizuno C.M."/>
            <person name="Picazo A."/>
            <person name="Camacho A."/>
            <person name="Rodriguez-Valera F."/>
        </authorList>
    </citation>
    <scope>NUCLEOTIDE SEQUENCE</scope>
</reference>
<proteinExistence type="predicted"/>
<dbReference type="PANTHER" id="PTHR35908:SF1">
    <property type="entry name" value="CONSERVED PROTEIN"/>
    <property type="match status" value="1"/>
</dbReference>
<dbReference type="InterPro" id="IPR041581">
    <property type="entry name" value="Glyoxalase_6"/>
</dbReference>
<dbReference type="PANTHER" id="PTHR35908">
    <property type="entry name" value="HYPOTHETICAL FUSION PROTEIN"/>
    <property type="match status" value="1"/>
</dbReference>